<dbReference type="AlphaFoldDB" id="A0A0G4IZS6"/>
<dbReference type="PROSITE" id="PS50231">
    <property type="entry name" value="RICIN_B_LECTIN"/>
    <property type="match status" value="1"/>
</dbReference>
<sequence>MRRLSNAPGAPFQQIGTVSGRYGLNYYDSSVALDKSYDYRIATGNWIGPTCTAAARANVLEDDDAFLDYLQRTAFDYFWFQAHPRTGLVRDRNEPWANADVMATGFGLTAMAIGADRGYISRRDAADRVLTTLMTLRKGTQSPAASNVSGYNGFFYHRLDPDTGYRAENCELSPYVTAVLMSGVLYVKQFFTLPNEAAISGNATALFNAVNWTFFQEPDHRLGYQWYPDTGMDAYEYHGLSEAKLLYIMAIGSQTHPIPPTFWSAYTSTYTAAAQYGYSFIESSPLFTHQSSELYFDFRRVADLSGTVNYFENSRIATLTQQRYSMDKKASYAWHSEHFWGISDCDGPGNGSASTSGPNGVYYGYTTRGAIPALNDDNTVTPEGPAGSFMFTPTISLDALRYMYKTYCNVSCVSYGLSDAINPNWPGTWASPDVVGSHQGHLLLSLENQRTAGRIWSSFMQNTEMATAFQRIPSLRISNVTEFNLYLASIRPGKRAPLRTLTSGNLSSSTCLTRTSVPSGPIGFAPCLSYLATTTVESVPLTGGTMQQVYIRQWGTDFYILQLGPDFSMCIDVPRAASTIGLQLQSYRCDLVGFPSGSQWFRIKVVGADQDDVPIINLIQYDSGLCLESSSNHSGPVALRQQTCIPHRLQQMFVYGSTVSAPAATCPIHPQRLSTTARTRQPTPPSQRGLSGTGTRKFRIPSTQTSTALGYQTRHMTPTTLNIGNTGAFTTSARATSTLIPTPVPSVSYPSSISARSSTDAGLSVLTSPLFLVLATTSLVIVAVVVVVYVCTRPTIQIRFVPVHVTTPHPSQLPAYPAMPPQPPSPILLPLHGRQIPTSTSPSGINTSIQSSVKRSSKMRYRRDVAVDKFNQGAMTMSTSESDCD</sequence>
<reference evidence="4 5" key="1">
    <citation type="submission" date="2015-02" db="EMBL/GenBank/DDBJ databases">
        <authorList>
            <person name="Chooi Y.-H."/>
        </authorList>
    </citation>
    <scope>NUCLEOTIDE SEQUENCE [LARGE SCALE GENOMIC DNA]</scope>
    <source>
        <strain evidence="4">E3</strain>
    </source>
</reference>
<dbReference type="InterPro" id="IPR019282">
    <property type="entry name" value="Glycoamylase-like_cons_dom"/>
</dbReference>
<protein>
    <recommendedName>
        <fullName evidence="3">Glycoamylase-like domain-containing protein</fullName>
    </recommendedName>
</protein>
<dbReference type="Gene3D" id="1.50.10.140">
    <property type="match status" value="1"/>
</dbReference>
<proteinExistence type="predicted"/>
<dbReference type="OrthoDB" id="10044368at2759"/>
<dbReference type="EMBL" id="CDSF01000102">
    <property type="protein sequence ID" value="CEP00820.1"/>
    <property type="molecule type" value="Genomic_DNA"/>
</dbReference>
<dbReference type="Proteomes" id="UP000039324">
    <property type="component" value="Unassembled WGS sequence"/>
</dbReference>
<feature type="domain" description="Glycoamylase-like" evidence="3">
    <location>
        <begin position="235"/>
        <end position="462"/>
    </location>
</feature>
<keyword evidence="5" id="KW-1185">Reference proteome</keyword>
<keyword evidence="2" id="KW-0472">Membrane</keyword>
<feature type="transmembrane region" description="Helical" evidence="2">
    <location>
        <begin position="770"/>
        <end position="791"/>
    </location>
</feature>
<feature type="region of interest" description="Disordered" evidence="1">
    <location>
        <begin position="673"/>
        <end position="703"/>
    </location>
</feature>
<evidence type="ECO:0000313" key="4">
    <source>
        <dbReference type="EMBL" id="CEP00820.1"/>
    </source>
</evidence>
<evidence type="ECO:0000256" key="1">
    <source>
        <dbReference type="SAM" id="MobiDB-lite"/>
    </source>
</evidence>
<dbReference type="SUPFAM" id="SSF50370">
    <property type="entry name" value="Ricin B-like lectins"/>
    <property type="match status" value="1"/>
</dbReference>
<keyword evidence="2" id="KW-1133">Transmembrane helix</keyword>
<accession>A0A0G4IZS6</accession>
<dbReference type="InterPro" id="IPR035992">
    <property type="entry name" value="Ricin_B-like_lectins"/>
</dbReference>
<evidence type="ECO:0000313" key="5">
    <source>
        <dbReference type="Proteomes" id="UP000039324"/>
    </source>
</evidence>
<organism evidence="4 5">
    <name type="scientific">Plasmodiophora brassicae</name>
    <name type="common">Clubroot disease agent</name>
    <dbReference type="NCBI Taxonomy" id="37360"/>
    <lineage>
        <taxon>Eukaryota</taxon>
        <taxon>Sar</taxon>
        <taxon>Rhizaria</taxon>
        <taxon>Endomyxa</taxon>
        <taxon>Phytomyxea</taxon>
        <taxon>Plasmodiophorida</taxon>
        <taxon>Plasmodiophoridae</taxon>
        <taxon>Plasmodiophora</taxon>
    </lineage>
</organism>
<gene>
    <name evidence="4" type="ORF">PBRA_008132</name>
</gene>
<feature type="compositionally biased region" description="Polar residues" evidence="1">
    <location>
        <begin position="673"/>
        <end position="694"/>
    </location>
</feature>
<evidence type="ECO:0000259" key="3">
    <source>
        <dbReference type="Pfam" id="PF10091"/>
    </source>
</evidence>
<name>A0A0G4IZS6_PLABS</name>
<dbReference type="Pfam" id="PF10091">
    <property type="entry name" value="Glycoamylase"/>
    <property type="match status" value="1"/>
</dbReference>
<evidence type="ECO:0000256" key="2">
    <source>
        <dbReference type="SAM" id="Phobius"/>
    </source>
</evidence>
<keyword evidence="2" id="KW-0812">Transmembrane</keyword>